<sequence>MKILLCTYWTIPHMGGVWAYMQQLKKGLEEYGHEVDLMGNGEENNIVHIVGSDKKVEKHNILPFLQAKLPPAMYPDLYSNKLLEYTEFQRYFFELAAAYIGLDQYDLIHTQDVISTAGIRRVNKTNVPMVATIHGSVAREISQQLGNIHKDSNSYIVKEYYDEMEKLGAISSDLSIVANHWLKDILIEEFGIPESHLRVLHYGFDTEGFVKQKLENVMIERPANKKVIIYTGRLVELKGVQYLLQALAKLKAIRQDWVCWIVGDGDMKTELQMLSRSLKIEDDVFFLGRQEGIPSLLAKSHIYVLPSLIDNQPLSLIEAQLAGKPCIVSNVGGLSEMVKHNVTGLLTEPKDVNGLSESLNLLLSNPIVSEILGRNAKKWGMTHWSYENGVRKLLKIYDEVTSMRKTGDEHVE</sequence>
<comment type="caution">
    <text evidence="3">The sequence shown here is derived from an EMBL/GenBank/DDBJ whole genome shotgun (WGS) entry which is preliminary data.</text>
</comment>
<dbReference type="InterPro" id="IPR050194">
    <property type="entry name" value="Glycosyltransferase_grp1"/>
</dbReference>
<dbReference type="SUPFAM" id="SSF53756">
    <property type="entry name" value="UDP-Glycosyltransferase/glycogen phosphorylase"/>
    <property type="match status" value="1"/>
</dbReference>
<name>A0A0A3IR90_9BACI</name>
<dbReference type="EMBL" id="JPVP01000054">
    <property type="protein sequence ID" value="KGR85378.1"/>
    <property type="molecule type" value="Genomic_DNA"/>
</dbReference>
<organism evidence="3 4">
    <name type="scientific">Lysinibacillus odysseyi 34hs-1 = NBRC 100172</name>
    <dbReference type="NCBI Taxonomy" id="1220589"/>
    <lineage>
        <taxon>Bacteria</taxon>
        <taxon>Bacillati</taxon>
        <taxon>Bacillota</taxon>
        <taxon>Bacilli</taxon>
        <taxon>Bacillales</taxon>
        <taxon>Bacillaceae</taxon>
        <taxon>Lysinibacillus</taxon>
    </lineage>
</organism>
<dbReference type="PANTHER" id="PTHR45947:SF3">
    <property type="entry name" value="SULFOQUINOVOSYL TRANSFERASE SQD2"/>
    <property type="match status" value="1"/>
</dbReference>
<dbReference type="eggNOG" id="COG0438">
    <property type="taxonomic scope" value="Bacteria"/>
</dbReference>
<dbReference type="AlphaFoldDB" id="A0A0A3IR90"/>
<dbReference type="CDD" id="cd03801">
    <property type="entry name" value="GT4_PimA-like"/>
    <property type="match status" value="1"/>
</dbReference>
<dbReference type="OrthoDB" id="9815550at2"/>
<proteinExistence type="predicted"/>
<dbReference type="Gene3D" id="3.40.50.2000">
    <property type="entry name" value="Glycogen Phosphorylase B"/>
    <property type="match status" value="2"/>
</dbReference>
<protein>
    <submittedName>
        <fullName evidence="3">Glycosyl transferase</fullName>
    </submittedName>
</protein>
<evidence type="ECO:0000259" key="1">
    <source>
        <dbReference type="Pfam" id="PF00534"/>
    </source>
</evidence>
<keyword evidence="4" id="KW-1185">Reference proteome</keyword>
<dbReference type="Pfam" id="PF13439">
    <property type="entry name" value="Glyco_transf_4"/>
    <property type="match status" value="1"/>
</dbReference>
<evidence type="ECO:0000313" key="3">
    <source>
        <dbReference type="EMBL" id="KGR85378.1"/>
    </source>
</evidence>
<dbReference type="InterPro" id="IPR028098">
    <property type="entry name" value="Glyco_trans_4-like_N"/>
</dbReference>
<accession>A0A0A3IR90</accession>
<dbReference type="STRING" id="1220589.CD32_09095"/>
<evidence type="ECO:0000259" key="2">
    <source>
        <dbReference type="Pfam" id="PF13439"/>
    </source>
</evidence>
<gene>
    <name evidence="3" type="ORF">CD32_09095</name>
</gene>
<dbReference type="Pfam" id="PF00534">
    <property type="entry name" value="Glycos_transf_1"/>
    <property type="match status" value="1"/>
</dbReference>
<dbReference type="InterPro" id="IPR001296">
    <property type="entry name" value="Glyco_trans_1"/>
</dbReference>
<keyword evidence="3" id="KW-0808">Transferase</keyword>
<evidence type="ECO:0000313" key="4">
    <source>
        <dbReference type="Proteomes" id="UP000030437"/>
    </source>
</evidence>
<feature type="domain" description="Glycosyl transferase family 1" evidence="1">
    <location>
        <begin position="221"/>
        <end position="379"/>
    </location>
</feature>
<reference evidence="3 4" key="1">
    <citation type="submission" date="2014-02" db="EMBL/GenBank/DDBJ databases">
        <title>Draft genome sequence of Lysinibacillus odysseyi NBRC 100172.</title>
        <authorList>
            <person name="Zhang F."/>
            <person name="Wang G."/>
            <person name="Zhang L."/>
        </authorList>
    </citation>
    <scope>NUCLEOTIDE SEQUENCE [LARGE SCALE GENOMIC DNA]</scope>
    <source>
        <strain evidence="3 4">NBRC 100172</strain>
    </source>
</reference>
<feature type="domain" description="Glycosyltransferase subfamily 4-like N-terminal" evidence="2">
    <location>
        <begin position="14"/>
        <end position="207"/>
    </location>
</feature>
<dbReference type="RefSeq" id="WP_036153726.1">
    <property type="nucleotide sequence ID" value="NZ_AVCX01000007.1"/>
</dbReference>
<dbReference type="PANTHER" id="PTHR45947">
    <property type="entry name" value="SULFOQUINOVOSYL TRANSFERASE SQD2"/>
    <property type="match status" value="1"/>
</dbReference>
<dbReference type="Proteomes" id="UP000030437">
    <property type="component" value="Unassembled WGS sequence"/>
</dbReference>
<dbReference type="GO" id="GO:0016757">
    <property type="term" value="F:glycosyltransferase activity"/>
    <property type="evidence" value="ECO:0007669"/>
    <property type="project" value="InterPro"/>
</dbReference>